<protein>
    <submittedName>
        <fullName evidence="1">Uncharacterized protein</fullName>
    </submittedName>
</protein>
<dbReference type="Proteomes" id="UP000242381">
    <property type="component" value="Unassembled WGS sequence"/>
</dbReference>
<evidence type="ECO:0000313" key="2">
    <source>
        <dbReference type="Proteomes" id="UP000242381"/>
    </source>
</evidence>
<organism evidence="1 2">
    <name type="scientific">Rhizopus microsporus</name>
    <dbReference type="NCBI Taxonomy" id="58291"/>
    <lineage>
        <taxon>Eukaryota</taxon>
        <taxon>Fungi</taxon>
        <taxon>Fungi incertae sedis</taxon>
        <taxon>Mucoromycota</taxon>
        <taxon>Mucoromycotina</taxon>
        <taxon>Mucoromycetes</taxon>
        <taxon>Mucorales</taxon>
        <taxon>Mucorineae</taxon>
        <taxon>Rhizopodaceae</taxon>
        <taxon>Rhizopus</taxon>
    </lineage>
</organism>
<accession>A0A0A1NX38</accession>
<dbReference type="OMA" id="TEWPNRT"/>
<sequence>MPKHILLDPTVVNIVVETILGPNSKDQYSPWPTEWPNRTVSDILYLPNSSEDNFPPILIEVQCNSNNAENGNSVPLNPDNLSC</sequence>
<reference evidence="1 2" key="1">
    <citation type="journal article" date="2016" name="Proc. Natl. Acad. Sci. U.S.A.">
        <title>Lipid metabolic changes in an early divergent fungus govern the establishment of a mutualistic symbiosis with endobacteria.</title>
        <authorList>
            <person name="Lastovetsky O.A."/>
            <person name="Gaspar M.L."/>
            <person name="Mondo S.J."/>
            <person name="LaButti K.M."/>
            <person name="Sandor L."/>
            <person name="Grigoriev I.V."/>
            <person name="Henry S.A."/>
            <person name="Pawlowska T.E."/>
        </authorList>
    </citation>
    <scope>NUCLEOTIDE SEQUENCE [LARGE SCALE GENOMIC DNA]</scope>
    <source>
        <strain evidence="1 2">ATCC 11559</strain>
    </source>
</reference>
<proteinExistence type="predicted"/>
<dbReference type="EMBL" id="KV921456">
    <property type="protein sequence ID" value="ORE14725.1"/>
    <property type="molecule type" value="Genomic_DNA"/>
</dbReference>
<name>A0A0A1NX38_RHIZD</name>
<gene>
    <name evidence="1" type="ORF">BCV71DRAFT_229094</name>
</gene>
<dbReference type="AlphaFoldDB" id="A0A0A1NX38"/>
<evidence type="ECO:0000313" key="1">
    <source>
        <dbReference type="EMBL" id="ORE14725.1"/>
    </source>
</evidence>